<dbReference type="Pfam" id="PF23013">
    <property type="entry name" value="IML1_N"/>
    <property type="match status" value="1"/>
</dbReference>
<protein>
    <recommendedName>
        <fullName evidence="1">IML1 N-terminal double psi beta-barrel domain-containing protein</fullName>
    </recommendedName>
</protein>
<proteinExistence type="predicted"/>
<dbReference type="PANTHER" id="PTHR13179:SF8">
    <property type="entry name" value="GATOR COMPLEX PROTEIN DEPDC5"/>
    <property type="match status" value="1"/>
</dbReference>
<comment type="caution">
    <text evidence="2">The sequence shown here is derived from an EMBL/GenBank/DDBJ whole genome shotgun (WGS) entry which is preliminary data.</text>
</comment>
<dbReference type="InterPro" id="IPR027244">
    <property type="entry name" value="IML1"/>
</dbReference>
<name>A0A5N3UZ79_MUNMU</name>
<keyword evidence="3" id="KW-1185">Reference proteome</keyword>
<dbReference type="GO" id="GO:0005096">
    <property type="term" value="F:GTPase activator activity"/>
    <property type="evidence" value="ECO:0007669"/>
    <property type="project" value="InterPro"/>
</dbReference>
<evidence type="ECO:0000259" key="1">
    <source>
        <dbReference type="Pfam" id="PF23013"/>
    </source>
</evidence>
<dbReference type="GO" id="GO:0034198">
    <property type="term" value="P:cellular response to amino acid starvation"/>
    <property type="evidence" value="ECO:0007669"/>
    <property type="project" value="TreeGrafter"/>
</dbReference>
<feature type="domain" description="IML1 N-terminal double psi beta-barrel" evidence="1">
    <location>
        <begin position="14"/>
        <end position="99"/>
    </location>
</feature>
<dbReference type="GO" id="GO:0005765">
    <property type="term" value="C:lysosomal membrane"/>
    <property type="evidence" value="ECO:0007669"/>
    <property type="project" value="TreeGrafter"/>
</dbReference>
<dbReference type="EMBL" id="VCEA01000003">
    <property type="protein sequence ID" value="KAB0342105.1"/>
    <property type="molecule type" value="Genomic_DNA"/>
</dbReference>
<dbReference type="AlphaFoldDB" id="A0A5N3UZ79"/>
<reference evidence="2 3" key="1">
    <citation type="submission" date="2019-06" db="EMBL/GenBank/DDBJ databases">
        <title>Discovery of a novel chromosome fission-fusion reversal in muntjac.</title>
        <authorList>
            <person name="Mudd A.B."/>
            <person name="Bredeson J.V."/>
            <person name="Baum R."/>
            <person name="Hockemeyer D."/>
            <person name="Rokhsar D.S."/>
        </authorList>
    </citation>
    <scope>NUCLEOTIDE SEQUENCE [LARGE SCALE GENOMIC DNA]</scope>
    <source>
        <strain evidence="2">UTSW_UCB_Mm</strain>
        <tissue evidence="2">Fibroblast cell line</tissue>
    </source>
</reference>
<organism evidence="2 3">
    <name type="scientific">Muntiacus muntjak</name>
    <name type="common">Barking deer</name>
    <name type="synonym">Indian muntjac</name>
    <dbReference type="NCBI Taxonomy" id="9888"/>
    <lineage>
        <taxon>Eukaryota</taxon>
        <taxon>Metazoa</taxon>
        <taxon>Chordata</taxon>
        <taxon>Craniata</taxon>
        <taxon>Vertebrata</taxon>
        <taxon>Euteleostomi</taxon>
        <taxon>Mammalia</taxon>
        <taxon>Eutheria</taxon>
        <taxon>Laurasiatheria</taxon>
        <taxon>Artiodactyla</taxon>
        <taxon>Ruminantia</taxon>
        <taxon>Pecora</taxon>
        <taxon>Cervidae</taxon>
        <taxon>Muntiacinae</taxon>
        <taxon>Muntiacus</taxon>
    </lineage>
</organism>
<gene>
    <name evidence="2" type="ORF">FD754_019031</name>
</gene>
<dbReference type="GO" id="GO:1990130">
    <property type="term" value="C:GATOR1 complex"/>
    <property type="evidence" value="ECO:0007669"/>
    <property type="project" value="TreeGrafter"/>
</dbReference>
<evidence type="ECO:0000313" key="3">
    <source>
        <dbReference type="Proteomes" id="UP000326458"/>
    </source>
</evidence>
<dbReference type="InterPro" id="IPR055213">
    <property type="entry name" value="IML1_double_psi_beta_barrel"/>
</dbReference>
<dbReference type="GO" id="GO:0010508">
    <property type="term" value="P:positive regulation of autophagy"/>
    <property type="evidence" value="ECO:0007669"/>
    <property type="project" value="TreeGrafter"/>
</dbReference>
<accession>A0A5N3UZ79</accession>
<evidence type="ECO:0000313" key="2">
    <source>
        <dbReference type="EMBL" id="KAB0342105.1"/>
    </source>
</evidence>
<feature type="non-terminal residue" evidence="2">
    <location>
        <position position="103"/>
    </location>
</feature>
<dbReference type="PANTHER" id="PTHR13179">
    <property type="entry name" value="DEP DOMAIN CONTAINING PROTEIN 5"/>
    <property type="match status" value="1"/>
</dbReference>
<dbReference type="Proteomes" id="UP000326458">
    <property type="component" value="Unassembled WGS sequence"/>
</dbReference>
<sequence>MTSLPQIWNSLRTTKVYKLVITKKGFGGSDDELVVNPKVFPHIKLGDIVEIAHPNDEYSPLLLQVKSLKEDLQKETISVDQTVTYVFRLRPNQDVYVNVGDPK</sequence>
<dbReference type="GO" id="GO:1904262">
    <property type="term" value="P:negative regulation of TORC1 signaling"/>
    <property type="evidence" value="ECO:0007669"/>
    <property type="project" value="TreeGrafter"/>
</dbReference>